<dbReference type="EMBL" id="OE842931">
    <property type="protein sequence ID" value="CAD7601823.1"/>
    <property type="molecule type" value="Genomic_DNA"/>
</dbReference>
<feature type="signal peptide" evidence="9">
    <location>
        <begin position="1"/>
        <end position="23"/>
    </location>
</feature>
<proteinExistence type="inferred from homology"/>
<feature type="domain" description="Glycoside hydrolase family 9" evidence="10">
    <location>
        <begin position="28"/>
        <end position="234"/>
    </location>
</feature>
<dbReference type="PANTHER" id="PTHR22298">
    <property type="entry name" value="ENDO-1,4-BETA-GLUCANASE"/>
    <property type="match status" value="1"/>
</dbReference>
<evidence type="ECO:0000256" key="2">
    <source>
        <dbReference type="ARBA" id="ARBA00007072"/>
    </source>
</evidence>
<evidence type="ECO:0000259" key="10">
    <source>
        <dbReference type="Pfam" id="PF00759"/>
    </source>
</evidence>
<dbReference type="InterPro" id="IPR012341">
    <property type="entry name" value="6hp_glycosidase-like_sf"/>
</dbReference>
<organism evidence="11">
    <name type="scientific">Timema genevievae</name>
    <name type="common">Walking stick</name>
    <dbReference type="NCBI Taxonomy" id="629358"/>
    <lineage>
        <taxon>Eukaryota</taxon>
        <taxon>Metazoa</taxon>
        <taxon>Ecdysozoa</taxon>
        <taxon>Arthropoda</taxon>
        <taxon>Hexapoda</taxon>
        <taxon>Insecta</taxon>
        <taxon>Pterygota</taxon>
        <taxon>Neoptera</taxon>
        <taxon>Polyneoptera</taxon>
        <taxon>Phasmatodea</taxon>
        <taxon>Timematodea</taxon>
        <taxon>Timematoidea</taxon>
        <taxon>Timematidae</taxon>
        <taxon>Timema</taxon>
    </lineage>
</organism>
<accession>A0A7R9PNT6</accession>
<evidence type="ECO:0000256" key="4">
    <source>
        <dbReference type="ARBA" id="ARBA00023001"/>
    </source>
</evidence>
<dbReference type="AlphaFoldDB" id="A0A7R9PNT6"/>
<keyword evidence="9" id="KW-0732">Signal</keyword>
<evidence type="ECO:0000256" key="9">
    <source>
        <dbReference type="RuleBase" id="RU361166"/>
    </source>
</evidence>
<gene>
    <name evidence="11" type="ORF">TGEB3V08_LOCUS8086</name>
</gene>
<keyword evidence="6 8" id="KW-0326">Glycosidase</keyword>
<evidence type="ECO:0000256" key="6">
    <source>
        <dbReference type="ARBA" id="ARBA00023295"/>
    </source>
</evidence>
<dbReference type="SUPFAM" id="SSF48208">
    <property type="entry name" value="Six-hairpin glycosidases"/>
    <property type="match status" value="3"/>
</dbReference>
<sequence length="959" mass="110499">MLWPHLWLVAVPYVILVPLTTQAVDYDYERVLELSLLFYEAQRSGKLPSDNRVTWRGDSALEDRGQQGEDLTGGYYDAGDFVKFGFTMASTTTLLAWGFLSYKEAYISAGQFNHGLNAMKWSADYFIKCHVSPNELYGQVGDFNLDHEFWGRPEELNMSRPAYKIDAKHPGSDLAGETAAALAAVSLVFRTENPKYADLCLEHARQLYTFASDFRGLYNEPIKGAAQYYDQLEGRMPAYVDTNNSIYSNEQIFAFNSIKNTVLKFKDALVENMEMDRTIPSNFEWISRQGLEEEWNVYRLQEYRIALLDCLGPKLMKLSTDYGDELTWAAAWLYKATSESQYLDEAEHNYMKFRLKERPNEFFYNKKVAGVQRGLERATFKIFKISMVTTKWISNMKVRLRLANINRLYNFSRVYLSSGDKWALDSTEEELPSSPNYKQERPQRTKEEEMLLAQLTLQPEYMEAVQNFCDFTVNYQKKTPKGLVYIDKFGTLGHAANVAFICLQVADIGISSEKYRDFVKSQIHYMLGDSGRSYVVGFGLNYPTQPYHAARHARNTYPVRLRYLKPHIARLSVRTSIVPTAIAQLISLRRLRDLCHWTLLGTFIVIPCQLRWHRHFYRRRNCHKGRLPHPYHQGALLEGPPPESTSRETYPAAVVEPPHLSSVTPEIEGAGWNRLGCEGESHWCSEKSPRVVYRPVFHPPNRVLCETKWRSERPVGIRMLSVFDTCGIVMPKDIPTTPGRVSPWKISLPQCHFDLAKFPEATTLPIVRTGRSRFESRSDIKGHVRRGVLRTWHEQWVSIPAHNKLRSIRDGVSRWPSSIRKSRREEVIVTRPHVGHTFLTHGFLLRGDLPQVCEFCDAPLNVYYILVECCKFASIHLALDFKDLPEPCGWKDFHRRGPNSQILYGALVSGPDENDNYKDDREEYVYNEVTLDYNAGFQSAVAGLQYLRLLGQTKNDTHH</sequence>
<dbReference type="InterPro" id="IPR033126">
    <property type="entry name" value="Glyco_hydro_9_Asp/Glu_AS"/>
</dbReference>
<evidence type="ECO:0000313" key="11">
    <source>
        <dbReference type="EMBL" id="CAD7601823.1"/>
    </source>
</evidence>
<dbReference type="GO" id="GO:0008810">
    <property type="term" value="F:cellulase activity"/>
    <property type="evidence" value="ECO:0007669"/>
    <property type="project" value="UniProtKB-EC"/>
</dbReference>
<evidence type="ECO:0000256" key="3">
    <source>
        <dbReference type="ARBA" id="ARBA00022801"/>
    </source>
</evidence>
<feature type="domain" description="Glycoside hydrolase family 9" evidence="10">
    <location>
        <begin position="894"/>
        <end position="940"/>
    </location>
</feature>
<protein>
    <recommendedName>
        <fullName evidence="9">Endoglucanase</fullName>
        <ecNumber evidence="9">3.2.1.4</ecNumber>
    </recommendedName>
</protein>
<evidence type="ECO:0000256" key="5">
    <source>
        <dbReference type="ARBA" id="ARBA00023277"/>
    </source>
</evidence>
<reference evidence="11" key="1">
    <citation type="submission" date="2020-11" db="EMBL/GenBank/DDBJ databases">
        <authorList>
            <person name="Tran Van P."/>
        </authorList>
    </citation>
    <scope>NUCLEOTIDE SEQUENCE</scope>
</reference>
<evidence type="ECO:0000256" key="1">
    <source>
        <dbReference type="ARBA" id="ARBA00000966"/>
    </source>
</evidence>
<evidence type="ECO:0000256" key="7">
    <source>
        <dbReference type="ARBA" id="ARBA00023326"/>
    </source>
</evidence>
<keyword evidence="3 8" id="KW-0378">Hydrolase</keyword>
<feature type="domain" description="Glycoside hydrolase family 9" evidence="10">
    <location>
        <begin position="320"/>
        <end position="555"/>
    </location>
</feature>
<dbReference type="Pfam" id="PF00759">
    <property type="entry name" value="Glyco_hydro_9"/>
    <property type="match status" value="3"/>
</dbReference>
<dbReference type="PROSITE" id="PS00698">
    <property type="entry name" value="GH9_3"/>
    <property type="match status" value="1"/>
</dbReference>
<evidence type="ECO:0000256" key="8">
    <source>
        <dbReference type="PROSITE-ProRule" id="PRU10060"/>
    </source>
</evidence>
<feature type="active site" evidence="8">
    <location>
        <position position="928"/>
    </location>
</feature>
<dbReference type="EC" id="3.2.1.4" evidence="9"/>
<keyword evidence="7 8" id="KW-0624">Polysaccharide degradation</keyword>
<dbReference type="GO" id="GO:0030245">
    <property type="term" value="P:cellulose catabolic process"/>
    <property type="evidence" value="ECO:0007669"/>
    <property type="project" value="UniProtKB-KW"/>
</dbReference>
<comment type="catalytic activity">
    <reaction evidence="1 9">
        <text>Endohydrolysis of (1-&gt;4)-beta-D-glucosidic linkages in cellulose, lichenin and cereal beta-D-glucans.</text>
        <dbReference type="EC" id="3.2.1.4"/>
    </reaction>
</comment>
<keyword evidence="4 9" id="KW-0136">Cellulose degradation</keyword>
<keyword evidence="5 8" id="KW-0119">Carbohydrate metabolism</keyword>
<feature type="chain" id="PRO_5031599166" description="Endoglucanase" evidence="9">
    <location>
        <begin position="24"/>
        <end position="959"/>
    </location>
</feature>
<comment type="similarity">
    <text evidence="2 8 9">Belongs to the glycosyl hydrolase 9 (cellulase E) family.</text>
</comment>
<dbReference type="InterPro" id="IPR001701">
    <property type="entry name" value="Glyco_hydro_9"/>
</dbReference>
<feature type="active site" evidence="8">
    <location>
        <position position="919"/>
    </location>
</feature>
<name>A0A7R9PNT6_TIMGE</name>
<dbReference type="InterPro" id="IPR008928">
    <property type="entry name" value="6-hairpin_glycosidase_sf"/>
</dbReference>
<dbReference type="Gene3D" id="1.50.10.10">
    <property type="match status" value="4"/>
</dbReference>